<name>A0A139I6N0_9PEZI</name>
<dbReference type="AlphaFoldDB" id="A0A139I6N0"/>
<proteinExistence type="predicted"/>
<feature type="compositionally biased region" description="Polar residues" evidence="1">
    <location>
        <begin position="51"/>
        <end position="62"/>
    </location>
</feature>
<sequence length="87" mass="9903">MALAAFCILSDKGLFPVDDPSYPWNIRLRLAFVDHVLYNDLRSHNMDSRLHISTTGPESSDSPAFYQPDNKHRLRSVRSNLETLSKG</sequence>
<evidence type="ECO:0000313" key="2">
    <source>
        <dbReference type="EMBL" id="KXT10358.1"/>
    </source>
</evidence>
<organism evidence="2 3">
    <name type="scientific">Pseudocercospora musae</name>
    <dbReference type="NCBI Taxonomy" id="113226"/>
    <lineage>
        <taxon>Eukaryota</taxon>
        <taxon>Fungi</taxon>
        <taxon>Dikarya</taxon>
        <taxon>Ascomycota</taxon>
        <taxon>Pezizomycotina</taxon>
        <taxon>Dothideomycetes</taxon>
        <taxon>Dothideomycetidae</taxon>
        <taxon>Mycosphaerellales</taxon>
        <taxon>Mycosphaerellaceae</taxon>
        <taxon>Pseudocercospora</taxon>
    </lineage>
</organism>
<gene>
    <name evidence="2" type="ORF">AC579_9155</name>
</gene>
<protein>
    <submittedName>
        <fullName evidence="2">Uncharacterized protein</fullName>
    </submittedName>
</protein>
<reference evidence="2 3" key="1">
    <citation type="submission" date="2015-07" db="EMBL/GenBank/DDBJ databases">
        <title>Comparative genomics of the Sigatoka disease complex on banana suggests a link between parallel evolutionary changes in Pseudocercospora fijiensis and Pseudocercospora eumusae and increased virulence on the banana host.</title>
        <authorList>
            <person name="Chang T.-C."/>
            <person name="Salvucci A."/>
            <person name="Crous P.W."/>
            <person name="Stergiopoulos I."/>
        </authorList>
    </citation>
    <scope>NUCLEOTIDE SEQUENCE [LARGE SCALE GENOMIC DNA]</scope>
    <source>
        <strain evidence="2 3">CBS 116634</strain>
    </source>
</reference>
<accession>A0A139I6N0</accession>
<dbReference type="Proteomes" id="UP000073492">
    <property type="component" value="Unassembled WGS sequence"/>
</dbReference>
<keyword evidence="3" id="KW-1185">Reference proteome</keyword>
<evidence type="ECO:0000256" key="1">
    <source>
        <dbReference type="SAM" id="MobiDB-lite"/>
    </source>
</evidence>
<feature type="region of interest" description="Disordered" evidence="1">
    <location>
        <begin position="50"/>
        <end position="71"/>
    </location>
</feature>
<evidence type="ECO:0000313" key="3">
    <source>
        <dbReference type="Proteomes" id="UP000073492"/>
    </source>
</evidence>
<dbReference type="EMBL" id="LFZO01000265">
    <property type="protein sequence ID" value="KXT10358.1"/>
    <property type="molecule type" value="Genomic_DNA"/>
</dbReference>
<comment type="caution">
    <text evidence="2">The sequence shown here is derived from an EMBL/GenBank/DDBJ whole genome shotgun (WGS) entry which is preliminary data.</text>
</comment>